<name>A0ABX5Y5Q7_9BACT</name>
<proteinExistence type="predicted"/>
<dbReference type="Proteomes" id="UP000318081">
    <property type="component" value="Chromosome"/>
</dbReference>
<gene>
    <name evidence="1" type="ORF">TBK1r_78860</name>
</gene>
<reference evidence="1 2" key="1">
    <citation type="submission" date="2019-02" db="EMBL/GenBank/DDBJ databases">
        <title>Deep-cultivation of Planctomycetes and their phenomic and genomic characterization uncovers novel biology.</title>
        <authorList>
            <person name="Wiegand S."/>
            <person name="Jogler M."/>
            <person name="Boedeker C."/>
            <person name="Pinto D."/>
            <person name="Vollmers J."/>
            <person name="Rivas-Marin E."/>
            <person name="Kohn T."/>
            <person name="Peeters S.H."/>
            <person name="Heuer A."/>
            <person name="Rast P."/>
            <person name="Oberbeckmann S."/>
            <person name="Bunk B."/>
            <person name="Jeske O."/>
            <person name="Meyerdierks A."/>
            <person name="Storesund J.E."/>
            <person name="Kallscheuer N."/>
            <person name="Luecker S."/>
            <person name="Lage O.M."/>
            <person name="Pohl T."/>
            <person name="Merkel B.J."/>
            <person name="Hornburger P."/>
            <person name="Mueller R.-W."/>
            <person name="Bruemmer F."/>
            <person name="Labrenz M."/>
            <person name="Spormann A.M."/>
            <person name="Op den Camp H."/>
            <person name="Overmann J."/>
            <person name="Amann R."/>
            <person name="Jetten M.S.M."/>
            <person name="Mascher T."/>
            <person name="Medema M.H."/>
            <person name="Devos D.P."/>
            <person name="Kaster A.-K."/>
            <person name="Ovreas L."/>
            <person name="Rohde M."/>
            <person name="Galperin M.Y."/>
            <person name="Jogler C."/>
        </authorList>
    </citation>
    <scope>NUCLEOTIDE SEQUENCE [LARGE SCALE GENOMIC DNA]</scope>
    <source>
        <strain evidence="1 2">TBK1r</strain>
    </source>
</reference>
<protein>
    <submittedName>
        <fullName evidence="1">Uncharacterized protein</fullName>
    </submittedName>
</protein>
<sequence>MLHSVAFRAAGAGCSVGGRRPGWQAEPAGWADTIVIVGGPKEGPSAR</sequence>
<accession>A0ABX5Y5Q7</accession>
<evidence type="ECO:0000313" key="2">
    <source>
        <dbReference type="Proteomes" id="UP000318081"/>
    </source>
</evidence>
<organism evidence="1 2">
    <name type="scientific">Stieleria magnilauensis</name>
    <dbReference type="NCBI Taxonomy" id="2527963"/>
    <lineage>
        <taxon>Bacteria</taxon>
        <taxon>Pseudomonadati</taxon>
        <taxon>Planctomycetota</taxon>
        <taxon>Planctomycetia</taxon>
        <taxon>Pirellulales</taxon>
        <taxon>Pirellulaceae</taxon>
        <taxon>Stieleria</taxon>
    </lineage>
</organism>
<dbReference type="EMBL" id="CP036432">
    <property type="protein sequence ID" value="QDV88851.1"/>
    <property type="molecule type" value="Genomic_DNA"/>
</dbReference>
<keyword evidence="2" id="KW-1185">Reference proteome</keyword>
<evidence type="ECO:0000313" key="1">
    <source>
        <dbReference type="EMBL" id="QDV88851.1"/>
    </source>
</evidence>